<evidence type="ECO:0000256" key="2">
    <source>
        <dbReference type="ARBA" id="ARBA00008685"/>
    </source>
</evidence>
<sequence>DTLDLYTGFPYQSGKCEDVTEVTLLDQWHLHNGTFIHNANLFPLKSTENFHGCKIRAATFGIPPYVILTGNSTDSDGNVLYNLSGLAVQSLLLAADQMSATVLFLKPSVSFAMQDAISEAGNLAAGRSDIVIGTLPLLLVFQTPWFQLSIPHDYTALKWFVPCPKSVSRMEKVITTYKLPVWLTMATVFVLTTVLWWCLANWQHSALKDSQAFQTLSYCLYNAWAVSMGVSATNVPNTWKFRFLFLVYVCYCFAMSTVFQAFFISYLVEPGYGKKFETFDELLNSSVIYGYNDVLEIGFASTSYEEHRKFPPSRRQSCNDIMECAERIANNAEMCTILVPQFCEYLATEIGIQDVSKYLCTLEENVFTIGLISVLSNGSPFLNRLNVLTRRSQEGGLLGRYWAQLIWITKLRSKMRIVDDKNNAYFVFSLSHLSPAFCVLAFGYVISSAVFFAEIFVKRIAKS</sequence>
<evidence type="ECO:0000256" key="1">
    <source>
        <dbReference type="ARBA" id="ARBA00004651"/>
    </source>
</evidence>
<evidence type="ECO:0000313" key="11">
    <source>
        <dbReference type="EMBL" id="GFG37981.1"/>
    </source>
</evidence>
<evidence type="ECO:0000313" key="12">
    <source>
        <dbReference type="Proteomes" id="UP000502823"/>
    </source>
</evidence>
<dbReference type="Gene3D" id="1.10.287.70">
    <property type="match status" value="1"/>
</dbReference>
<dbReference type="SUPFAM" id="SSF53850">
    <property type="entry name" value="Periplasmic binding protein-like II"/>
    <property type="match status" value="1"/>
</dbReference>
<keyword evidence="4 9" id="KW-0812">Transmembrane</keyword>
<dbReference type="EMBL" id="BLKM01012964">
    <property type="protein sequence ID" value="GFG37981.1"/>
    <property type="molecule type" value="Genomic_DNA"/>
</dbReference>
<gene>
    <name evidence="11" type="ORF">Cfor_03862</name>
</gene>
<keyword evidence="8" id="KW-0325">Glycoprotein</keyword>
<evidence type="ECO:0000256" key="6">
    <source>
        <dbReference type="ARBA" id="ARBA00023136"/>
    </source>
</evidence>
<keyword evidence="6 9" id="KW-0472">Membrane</keyword>
<dbReference type="Pfam" id="PF00060">
    <property type="entry name" value="Lig_chan"/>
    <property type="match status" value="1"/>
</dbReference>
<dbReference type="PANTHER" id="PTHR42643:SF30">
    <property type="entry name" value="IONOTROPIC RECEPTOR 40A-RELATED"/>
    <property type="match status" value="1"/>
</dbReference>
<feature type="transmembrane region" description="Helical" evidence="9">
    <location>
        <begin position="211"/>
        <end position="231"/>
    </location>
</feature>
<evidence type="ECO:0000256" key="5">
    <source>
        <dbReference type="ARBA" id="ARBA00022989"/>
    </source>
</evidence>
<dbReference type="GO" id="GO:0050906">
    <property type="term" value="P:detection of stimulus involved in sensory perception"/>
    <property type="evidence" value="ECO:0007669"/>
    <property type="project" value="UniProtKB-ARBA"/>
</dbReference>
<proteinExistence type="inferred from homology"/>
<comment type="subcellular location">
    <subcellularLocation>
        <location evidence="1">Cell membrane</location>
        <topology evidence="1">Multi-pass membrane protein</topology>
    </subcellularLocation>
</comment>
<keyword evidence="12" id="KW-1185">Reference proteome</keyword>
<feature type="transmembrane region" description="Helical" evidence="9">
    <location>
        <begin position="179"/>
        <end position="199"/>
    </location>
</feature>
<evidence type="ECO:0000256" key="4">
    <source>
        <dbReference type="ARBA" id="ARBA00022692"/>
    </source>
</evidence>
<reference evidence="12" key="1">
    <citation type="submission" date="2020-01" db="EMBL/GenBank/DDBJ databases">
        <title>Draft genome sequence of the Termite Coptotermes fromosanus.</title>
        <authorList>
            <person name="Itakura S."/>
            <person name="Yosikawa Y."/>
            <person name="Umezawa K."/>
        </authorList>
    </citation>
    <scope>NUCLEOTIDE SEQUENCE [LARGE SCALE GENOMIC DNA]</scope>
</reference>
<evidence type="ECO:0000256" key="8">
    <source>
        <dbReference type="ARBA" id="ARBA00023180"/>
    </source>
</evidence>
<dbReference type="PANTHER" id="PTHR42643">
    <property type="entry name" value="IONOTROPIC RECEPTOR 20A-RELATED"/>
    <property type="match status" value="1"/>
</dbReference>
<comment type="similarity">
    <text evidence="2">Belongs to the glutamate-gated ion channel (TC 1.A.10.1) family.</text>
</comment>
<feature type="transmembrane region" description="Helical" evidence="9">
    <location>
        <begin position="433"/>
        <end position="457"/>
    </location>
</feature>
<dbReference type="OrthoDB" id="6506757at2759"/>
<feature type="domain" description="Ionotropic glutamate receptor C-terminal" evidence="10">
    <location>
        <begin position="180"/>
        <end position="443"/>
    </location>
</feature>
<feature type="non-terminal residue" evidence="11">
    <location>
        <position position="1"/>
    </location>
</feature>
<dbReference type="InParanoid" id="A0A6L2PZC0"/>
<keyword evidence="7" id="KW-0675">Receptor</keyword>
<comment type="caution">
    <text evidence="11">The sequence shown here is derived from an EMBL/GenBank/DDBJ whole genome shotgun (WGS) entry which is preliminary data.</text>
</comment>
<evidence type="ECO:0000259" key="10">
    <source>
        <dbReference type="Pfam" id="PF00060"/>
    </source>
</evidence>
<evidence type="ECO:0000256" key="3">
    <source>
        <dbReference type="ARBA" id="ARBA00022475"/>
    </source>
</evidence>
<dbReference type="GO" id="GO:0005886">
    <property type="term" value="C:plasma membrane"/>
    <property type="evidence" value="ECO:0007669"/>
    <property type="project" value="UniProtKB-SubCell"/>
</dbReference>
<dbReference type="InterPro" id="IPR052192">
    <property type="entry name" value="Insect_Ionotropic_Sensory_Rcpt"/>
</dbReference>
<dbReference type="InterPro" id="IPR001320">
    <property type="entry name" value="Iontro_rcpt_C"/>
</dbReference>
<feature type="transmembrane region" description="Helical" evidence="9">
    <location>
        <begin position="243"/>
        <end position="268"/>
    </location>
</feature>
<evidence type="ECO:0000256" key="9">
    <source>
        <dbReference type="SAM" id="Phobius"/>
    </source>
</evidence>
<protein>
    <recommendedName>
        <fullName evidence="10">Ionotropic glutamate receptor C-terminal domain-containing protein</fullName>
    </recommendedName>
</protein>
<keyword evidence="3" id="KW-1003">Cell membrane</keyword>
<keyword evidence="5 9" id="KW-1133">Transmembrane helix</keyword>
<dbReference type="AlphaFoldDB" id="A0A6L2PZC0"/>
<name>A0A6L2PZC0_COPFO</name>
<evidence type="ECO:0000256" key="7">
    <source>
        <dbReference type="ARBA" id="ARBA00023170"/>
    </source>
</evidence>
<accession>A0A6L2PZC0</accession>
<organism evidence="11 12">
    <name type="scientific">Coptotermes formosanus</name>
    <name type="common">Formosan subterranean termite</name>
    <dbReference type="NCBI Taxonomy" id="36987"/>
    <lineage>
        <taxon>Eukaryota</taxon>
        <taxon>Metazoa</taxon>
        <taxon>Ecdysozoa</taxon>
        <taxon>Arthropoda</taxon>
        <taxon>Hexapoda</taxon>
        <taxon>Insecta</taxon>
        <taxon>Pterygota</taxon>
        <taxon>Neoptera</taxon>
        <taxon>Polyneoptera</taxon>
        <taxon>Dictyoptera</taxon>
        <taxon>Blattodea</taxon>
        <taxon>Blattoidea</taxon>
        <taxon>Termitoidae</taxon>
        <taxon>Rhinotermitidae</taxon>
        <taxon>Coptotermes</taxon>
    </lineage>
</organism>
<dbReference type="GO" id="GO:0015276">
    <property type="term" value="F:ligand-gated monoatomic ion channel activity"/>
    <property type="evidence" value="ECO:0007669"/>
    <property type="project" value="InterPro"/>
</dbReference>
<dbReference type="Proteomes" id="UP000502823">
    <property type="component" value="Unassembled WGS sequence"/>
</dbReference>